<protein>
    <submittedName>
        <fullName evidence="2">Type I-E CRISPR-associated protein Cas5/CasD</fullName>
    </submittedName>
</protein>
<dbReference type="CDD" id="cd09756">
    <property type="entry name" value="Cas5_I-E"/>
    <property type="match status" value="1"/>
</dbReference>
<proteinExistence type="predicted"/>
<reference evidence="2 3" key="1">
    <citation type="submission" date="2021-03" db="EMBL/GenBank/DDBJ databases">
        <title>Genomic and phenotypic characterization of Chloracidobacterium isolates provides evidence for multiple species.</title>
        <authorList>
            <person name="Saini M.K."/>
            <person name="Costas A.M.G."/>
            <person name="Tank M."/>
            <person name="Bryant D.A."/>
        </authorList>
    </citation>
    <scope>NUCLEOTIDE SEQUENCE [LARGE SCALE GENOMIC DNA]</scope>
    <source>
        <strain evidence="2 3">BV2-C</strain>
    </source>
</reference>
<gene>
    <name evidence="2" type="primary">cas5e</name>
    <name evidence="2" type="ORF">J8C06_13380</name>
</gene>
<keyword evidence="1" id="KW-0051">Antiviral defense</keyword>
<dbReference type="NCBIfam" id="TIGR02593">
    <property type="entry name" value="CRISPR_cas5"/>
    <property type="match status" value="1"/>
</dbReference>
<organism evidence="2 3">
    <name type="scientific">Chloracidobacterium validum</name>
    <dbReference type="NCBI Taxonomy" id="2821543"/>
    <lineage>
        <taxon>Bacteria</taxon>
        <taxon>Pseudomonadati</taxon>
        <taxon>Acidobacteriota</taxon>
        <taxon>Terriglobia</taxon>
        <taxon>Terriglobales</taxon>
        <taxon>Acidobacteriaceae</taxon>
        <taxon>Chloracidobacterium</taxon>
    </lineage>
</organism>
<dbReference type="RefSeq" id="WP_211429928.1">
    <property type="nucleotide sequence ID" value="NZ_CP072649.1"/>
</dbReference>
<dbReference type="NCBIfam" id="TIGR01868">
    <property type="entry name" value="casD_Cas5e"/>
    <property type="match status" value="1"/>
</dbReference>
<dbReference type="Proteomes" id="UP000676506">
    <property type="component" value="Chromosome 2"/>
</dbReference>
<sequence length="226" mass="24739">MTCLLIRCVAPLQSWGSRSRFQERDTEREPTKSGMIGLIGAALGRDRTASVADLAALTMAVRVDAEGVLQTDFHTIQDIDPNGRYATKTELSRRAYLADAAFLVGLEGDAGLLGRIHAALANPVWPLFLGRKSFPPGLPLYLPDGLKEEPLRTVVETYPSVVPPGGKRVIHPERVRLVVECPPGDGEPRRDVPVSFAHGARHFMTRFVTTEWIPRPPTKPVEDASA</sequence>
<dbReference type="EMBL" id="CP072649">
    <property type="protein sequence ID" value="QUW04039.1"/>
    <property type="molecule type" value="Genomic_DNA"/>
</dbReference>
<dbReference type="InterPro" id="IPR021124">
    <property type="entry name" value="CRISPR-assoc_prot_Cas5"/>
</dbReference>
<name>A0ABX8BBH6_9BACT</name>
<dbReference type="Gene3D" id="3.30.70.2660">
    <property type="match status" value="1"/>
</dbReference>
<accession>A0ABX8BBH6</accession>
<dbReference type="Pfam" id="PF09704">
    <property type="entry name" value="Cas_Cas5d"/>
    <property type="match status" value="1"/>
</dbReference>
<dbReference type="InterPro" id="IPR013422">
    <property type="entry name" value="CRISPR-assoc_prot_Cas5_N"/>
</dbReference>
<dbReference type="InterPro" id="IPR010147">
    <property type="entry name" value="CRISPR-assoc_prot_CasD"/>
</dbReference>
<keyword evidence="3" id="KW-1185">Reference proteome</keyword>
<evidence type="ECO:0000256" key="1">
    <source>
        <dbReference type="ARBA" id="ARBA00023118"/>
    </source>
</evidence>
<evidence type="ECO:0000313" key="2">
    <source>
        <dbReference type="EMBL" id="QUW04039.1"/>
    </source>
</evidence>
<evidence type="ECO:0000313" key="3">
    <source>
        <dbReference type="Proteomes" id="UP000676506"/>
    </source>
</evidence>